<proteinExistence type="predicted"/>
<dbReference type="Proteomes" id="UP000612899">
    <property type="component" value="Unassembled WGS sequence"/>
</dbReference>
<keyword evidence="2" id="KW-1185">Reference proteome</keyword>
<protein>
    <recommendedName>
        <fullName evidence="3">FXSXX-COOH protein</fullName>
    </recommendedName>
</protein>
<dbReference type="AlphaFoldDB" id="A0A8J3VII1"/>
<gene>
    <name evidence="1" type="ORF">Rhe02_50250</name>
</gene>
<accession>A0A8J3VII1</accession>
<dbReference type="RefSeq" id="WP_203910768.1">
    <property type="nucleotide sequence ID" value="NZ_BONY01000032.1"/>
</dbReference>
<organism evidence="1 2">
    <name type="scientific">Rhizocola hellebori</name>
    <dbReference type="NCBI Taxonomy" id="1392758"/>
    <lineage>
        <taxon>Bacteria</taxon>
        <taxon>Bacillati</taxon>
        <taxon>Actinomycetota</taxon>
        <taxon>Actinomycetes</taxon>
        <taxon>Micromonosporales</taxon>
        <taxon>Micromonosporaceae</taxon>
        <taxon>Rhizocola</taxon>
    </lineage>
</organism>
<reference evidence="1" key="1">
    <citation type="submission" date="2021-01" db="EMBL/GenBank/DDBJ databases">
        <title>Whole genome shotgun sequence of Rhizocola hellebori NBRC 109834.</title>
        <authorList>
            <person name="Komaki H."/>
            <person name="Tamura T."/>
        </authorList>
    </citation>
    <scope>NUCLEOTIDE SEQUENCE</scope>
    <source>
        <strain evidence="1">NBRC 109834</strain>
    </source>
</reference>
<evidence type="ECO:0008006" key="3">
    <source>
        <dbReference type="Google" id="ProtNLM"/>
    </source>
</evidence>
<sequence>MAPDPQLDVVTQLPRATEVPLAQLLELRLDRAVLAEAVRRVQATLDCPHEVLTAFSNFMSVHPG</sequence>
<comment type="caution">
    <text evidence="1">The sequence shown here is derived from an EMBL/GenBank/DDBJ whole genome shotgun (WGS) entry which is preliminary data.</text>
</comment>
<dbReference type="EMBL" id="BONY01000032">
    <property type="protein sequence ID" value="GIH06958.1"/>
    <property type="molecule type" value="Genomic_DNA"/>
</dbReference>
<name>A0A8J3VII1_9ACTN</name>
<evidence type="ECO:0000313" key="1">
    <source>
        <dbReference type="EMBL" id="GIH06958.1"/>
    </source>
</evidence>
<evidence type="ECO:0000313" key="2">
    <source>
        <dbReference type="Proteomes" id="UP000612899"/>
    </source>
</evidence>